<evidence type="ECO:0008006" key="3">
    <source>
        <dbReference type="Google" id="ProtNLM"/>
    </source>
</evidence>
<dbReference type="InterPro" id="IPR035917">
    <property type="entry name" value="YjbQ-like_sf"/>
</dbReference>
<reference evidence="2" key="1">
    <citation type="submission" date="2018-05" db="EMBL/GenBank/DDBJ databases">
        <authorList>
            <person name="Lanie J.A."/>
            <person name="Ng W.-L."/>
            <person name="Kazmierczak K.M."/>
            <person name="Andrzejewski T.M."/>
            <person name="Davidsen T.M."/>
            <person name="Wayne K.J."/>
            <person name="Tettelin H."/>
            <person name="Glass J.I."/>
            <person name="Rusch D."/>
            <person name="Podicherti R."/>
            <person name="Tsui H.-C.T."/>
            <person name="Winkler M.E."/>
        </authorList>
    </citation>
    <scope>NUCLEOTIDE SEQUENCE</scope>
</reference>
<dbReference type="EMBL" id="UINC01000752">
    <property type="protein sequence ID" value="SUZ60569.1"/>
    <property type="molecule type" value="Genomic_DNA"/>
</dbReference>
<organism evidence="2">
    <name type="scientific">marine metagenome</name>
    <dbReference type="NCBI Taxonomy" id="408172"/>
    <lineage>
        <taxon>unclassified sequences</taxon>
        <taxon>metagenomes</taxon>
        <taxon>ecological metagenomes</taxon>
    </lineage>
</organism>
<dbReference type="PANTHER" id="PTHR30615">
    <property type="entry name" value="UNCHARACTERIZED PROTEIN YJBQ-RELATED"/>
    <property type="match status" value="1"/>
</dbReference>
<dbReference type="PIRSF" id="PIRSF004681">
    <property type="entry name" value="UCP004681"/>
    <property type="match status" value="1"/>
</dbReference>
<dbReference type="InterPro" id="IPR001602">
    <property type="entry name" value="UPF0047_YjbQ-like"/>
</dbReference>
<sequence>MVVTVRHSLETSGQGDAHDLTSVLTAALADSSLANGIATVAVVGSTAGITTLEFESGVVRDLNETCERLAPRMGEYLHHLRWGDDNGSSHVRAALLGPSVTIPFIDRSLTLGTWQQVTLVECDTRPRNREVVIQLIGD</sequence>
<dbReference type="PANTHER" id="PTHR30615:SF8">
    <property type="entry name" value="UPF0047 PROTEIN C4A8.02C"/>
    <property type="match status" value="1"/>
</dbReference>
<evidence type="ECO:0000313" key="2">
    <source>
        <dbReference type="EMBL" id="SUZ60569.1"/>
    </source>
</evidence>
<protein>
    <recommendedName>
        <fullName evidence="3">Secondary thiamine-phosphate synthase enzyme</fullName>
    </recommendedName>
</protein>
<name>A0A381P2P5_9ZZZZ</name>
<dbReference type="Pfam" id="PF01894">
    <property type="entry name" value="YjbQ"/>
    <property type="match status" value="1"/>
</dbReference>
<dbReference type="NCBIfam" id="TIGR00149">
    <property type="entry name" value="TIGR00149_YjbQ"/>
    <property type="match status" value="1"/>
</dbReference>
<accession>A0A381P2P5</accession>
<proteinExistence type="inferred from homology"/>
<evidence type="ECO:0000256" key="1">
    <source>
        <dbReference type="ARBA" id="ARBA00005534"/>
    </source>
</evidence>
<dbReference type="AlphaFoldDB" id="A0A381P2P5"/>
<dbReference type="Gene3D" id="2.60.120.460">
    <property type="entry name" value="YjbQ-like"/>
    <property type="match status" value="1"/>
</dbReference>
<dbReference type="SUPFAM" id="SSF111038">
    <property type="entry name" value="YjbQ-like"/>
    <property type="match status" value="1"/>
</dbReference>
<comment type="similarity">
    <text evidence="1">Belongs to the UPF0047 family.</text>
</comment>
<gene>
    <name evidence="2" type="ORF">METZ01_LOCUS13423</name>
</gene>